<evidence type="ECO:0000313" key="3">
    <source>
        <dbReference type="Proteomes" id="UP001165367"/>
    </source>
</evidence>
<dbReference type="InterPro" id="IPR029044">
    <property type="entry name" value="Nucleotide-diphossugar_trans"/>
</dbReference>
<dbReference type="SUPFAM" id="SSF53448">
    <property type="entry name" value="Nucleotide-diphospho-sugar transferases"/>
    <property type="match status" value="1"/>
</dbReference>
<dbReference type="RefSeq" id="WP_237872715.1">
    <property type="nucleotide sequence ID" value="NZ_JAKLTR010000008.1"/>
</dbReference>
<dbReference type="Gene3D" id="3.90.550.10">
    <property type="entry name" value="Spore Coat Polysaccharide Biosynthesis Protein SpsA, Chain A"/>
    <property type="match status" value="1"/>
</dbReference>
<dbReference type="Proteomes" id="UP001165367">
    <property type="component" value="Unassembled WGS sequence"/>
</dbReference>
<gene>
    <name evidence="2" type="ORF">LZZ85_13945</name>
</gene>
<evidence type="ECO:0000313" key="2">
    <source>
        <dbReference type="EMBL" id="MCG2615397.1"/>
    </source>
</evidence>
<dbReference type="Pfam" id="PF00535">
    <property type="entry name" value="Glycos_transf_2"/>
    <property type="match status" value="1"/>
</dbReference>
<dbReference type="InterPro" id="IPR001173">
    <property type="entry name" value="Glyco_trans_2-like"/>
</dbReference>
<organism evidence="2 3">
    <name type="scientific">Terrimonas ginsenosidimutans</name>
    <dbReference type="NCBI Taxonomy" id="2908004"/>
    <lineage>
        <taxon>Bacteria</taxon>
        <taxon>Pseudomonadati</taxon>
        <taxon>Bacteroidota</taxon>
        <taxon>Chitinophagia</taxon>
        <taxon>Chitinophagales</taxon>
        <taxon>Chitinophagaceae</taxon>
        <taxon>Terrimonas</taxon>
    </lineage>
</organism>
<sequence length="342" mass="39300">MSENISANPLVSFCFTTFKRGAILKSTLESIRLQGYTNYEVIVSDNDPEASGRHFVESMNDPRFKYFSNGQNLGMKPSFNKSLERSSGEYIVMIADDDPVYPDMLQTLIDLRASHPGYGMYMGGCDWFCADKDVAKQYKLDVGTNSCISNEHDLNFVQIFTPSDFIMNLFTFRIFSHFLWSTCIVKREILVKLGGIPDYGTPFLGDYAYMSVSSTQGVVVLNRSLGCQTIHKENFGRNQNEQLPVLTRNFPVYMESKLSYLPEWPEIKQLMERFFGLWITGHMAFLHHYYKKNGLDNKSLVEAEQEVMKTGFVNRFRIKYQLKKNTPALHDFIVKAKKLIKG</sequence>
<dbReference type="PANTHER" id="PTHR22916">
    <property type="entry name" value="GLYCOSYLTRANSFERASE"/>
    <property type="match status" value="1"/>
</dbReference>
<dbReference type="CDD" id="cd00761">
    <property type="entry name" value="Glyco_tranf_GTA_type"/>
    <property type="match status" value="1"/>
</dbReference>
<dbReference type="PANTHER" id="PTHR22916:SF3">
    <property type="entry name" value="UDP-GLCNAC:BETAGAL BETA-1,3-N-ACETYLGLUCOSAMINYLTRANSFERASE-LIKE PROTEIN 1"/>
    <property type="match status" value="1"/>
</dbReference>
<evidence type="ECO:0000259" key="1">
    <source>
        <dbReference type="Pfam" id="PF00535"/>
    </source>
</evidence>
<name>A0ABS9KST8_9BACT</name>
<protein>
    <submittedName>
        <fullName evidence="2">Glycosyltransferase</fullName>
    </submittedName>
</protein>
<accession>A0ABS9KST8</accession>
<feature type="domain" description="Glycosyltransferase 2-like" evidence="1">
    <location>
        <begin position="12"/>
        <end position="158"/>
    </location>
</feature>
<reference evidence="2" key="1">
    <citation type="submission" date="2022-01" db="EMBL/GenBank/DDBJ databases">
        <authorList>
            <person name="Jo J.-H."/>
            <person name="Im W.-T."/>
        </authorList>
    </citation>
    <scope>NUCLEOTIDE SEQUENCE</scope>
    <source>
        <strain evidence="2">NA20</strain>
    </source>
</reference>
<keyword evidence="3" id="KW-1185">Reference proteome</keyword>
<comment type="caution">
    <text evidence="2">The sequence shown here is derived from an EMBL/GenBank/DDBJ whole genome shotgun (WGS) entry which is preliminary data.</text>
</comment>
<proteinExistence type="predicted"/>
<dbReference type="EMBL" id="JAKLTR010000008">
    <property type="protein sequence ID" value="MCG2615397.1"/>
    <property type="molecule type" value="Genomic_DNA"/>
</dbReference>